<dbReference type="Gene3D" id="1.20.1640.10">
    <property type="entry name" value="Multidrug efflux transporter AcrB transmembrane domain"/>
    <property type="match status" value="2"/>
</dbReference>
<dbReference type="SUPFAM" id="SSF82714">
    <property type="entry name" value="Multidrug efflux transporter AcrB TolC docking domain, DN and DC subdomains"/>
    <property type="match status" value="2"/>
</dbReference>
<dbReference type="EMBL" id="CP001192">
    <property type="protein sequence ID" value="ACI58549.1"/>
    <property type="molecule type" value="Genomic_DNA"/>
</dbReference>
<dbReference type="SUPFAM" id="SSF82693">
    <property type="entry name" value="Multidrug efflux transporter AcrB pore domain, PN1, PN2, PC1 and PC2 subdomains"/>
    <property type="match status" value="2"/>
</dbReference>
<reference evidence="2 3" key="1">
    <citation type="journal article" date="2010" name="Stand. Genomic Sci.">
        <title>Complete genome sequence of Rhizobium leguminosarum bv trifolii strain WSM2304, an effective microsymbiont of the South American clover Trifolium polymorphum.</title>
        <authorList>
            <person name="Reeve W."/>
            <person name="O'Hara G."/>
            <person name="Chain P."/>
            <person name="Ardley J."/>
            <person name="Brau L."/>
            <person name="Nandesena K."/>
            <person name="Tiwari R."/>
            <person name="Malfatti S."/>
            <person name="Kiss H."/>
            <person name="Lapidus A."/>
            <person name="Copeland A."/>
            <person name="Nolan M."/>
            <person name="Land M."/>
            <person name="Ivanova N."/>
            <person name="Mavromatis K."/>
            <person name="Markowitz V."/>
            <person name="Kyrpides N."/>
            <person name="Melino V."/>
            <person name="Denton M."/>
            <person name="Yates R."/>
            <person name="Howieson J."/>
        </authorList>
    </citation>
    <scope>NUCLEOTIDE SEQUENCE [LARGE SCALE GENOMIC DNA]</scope>
    <source>
        <strain evidence="2 3">WSM2304</strain>
    </source>
</reference>
<dbReference type="RefSeq" id="WP_012556185.1">
    <property type="nucleotide sequence ID" value="NC_011368.1"/>
</dbReference>
<dbReference type="AlphaFoldDB" id="A0ABF7QWU3"/>
<keyword evidence="1" id="KW-1133">Transmembrane helix</keyword>
<feature type="transmembrane region" description="Helical" evidence="1">
    <location>
        <begin position="982"/>
        <end position="1006"/>
    </location>
</feature>
<dbReference type="Gene3D" id="3.30.2090.10">
    <property type="entry name" value="Multidrug efflux transporter AcrB TolC docking domain, DN and DC subdomains"/>
    <property type="match status" value="2"/>
</dbReference>
<feature type="transmembrane region" description="Helical" evidence="1">
    <location>
        <begin position="389"/>
        <end position="413"/>
    </location>
</feature>
<dbReference type="GO" id="GO:0055085">
    <property type="term" value="P:transmembrane transport"/>
    <property type="evidence" value="ECO:0007669"/>
    <property type="project" value="UniProtKB-ARBA"/>
</dbReference>
<feature type="transmembrane region" description="Helical" evidence="1">
    <location>
        <begin position="425"/>
        <end position="449"/>
    </location>
</feature>
<proteinExistence type="predicted"/>
<gene>
    <name evidence="2" type="ordered locus">Rleg2_5369</name>
</gene>
<accession>A0ABF7QWU3</accession>
<dbReference type="PRINTS" id="PR00702">
    <property type="entry name" value="ACRIFLAVINRP"/>
</dbReference>
<geneLocation type="plasmid" evidence="2 3">
    <name>pRLG201</name>
</geneLocation>
<dbReference type="Proteomes" id="UP000008330">
    <property type="component" value="Plasmid pRLG201"/>
</dbReference>
<dbReference type="SUPFAM" id="SSF82866">
    <property type="entry name" value="Multidrug efflux transporter AcrB transmembrane domain"/>
    <property type="match status" value="2"/>
</dbReference>
<dbReference type="Gene3D" id="3.30.70.1430">
    <property type="entry name" value="Multidrug efflux transporter AcrB pore domain"/>
    <property type="match status" value="2"/>
</dbReference>
<dbReference type="PANTHER" id="PTHR32063:SF64">
    <property type="entry name" value="ACRB_ACRD_ACRF FAMILY PROTEIN"/>
    <property type="match status" value="1"/>
</dbReference>
<dbReference type="KEGG" id="rlt:Rleg2_5369"/>
<dbReference type="Gene3D" id="3.30.70.1320">
    <property type="entry name" value="Multidrug efflux transporter AcrB pore domain like"/>
    <property type="match status" value="1"/>
</dbReference>
<evidence type="ECO:0000313" key="3">
    <source>
        <dbReference type="Proteomes" id="UP000008330"/>
    </source>
</evidence>
<dbReference type="PANTHER" id="PTHR32063">
    <property type="match status" value="1"/>
</dbReference>
<name>A0ABF7QWU3_RHILW</name>
<evidence type="ECO:0000256" key="1">
    <source>
        <dbReference type="SAM" id="Phobius"/>
    </source>
</evidence>
<sequence length="1023" mass="111797">MKSFNLSDWALEHRSLVWYFMIVFILAGAFSYLNLGREEDPNFTIKTMVITAQWPGASADEVTRQVTDRIEKKLQELESLDYTKSETVAGQTTVFVELLPTTKARDVAPTWLRIRNMIADIKGDFPTGVVGPFFNDRFGDVFGNIYAFTSDGLTQRQLRDLVEDARSEVLTVPNVGKVDVVGAQDEAIYLEFSTRQIAALGIDQQSVIQTLQAQNAVTQSGFVDAGPERVALRVSGQFTSEESLRSINLRINDRFFPLTDVATIKRGYVDPPSALFRFDGQPAIGLAIGMKQGANLLQFGEALDAQMKRVVADLPIGVDVHRVSDQPHVVDEAVSGFTRALFEAIVIVLVISFISLGLRAGMVVAISIPLVLAITFVVMEYSGISLQRISLGALIIALGLLVDDAMIAVEMMVARLEAGDDLRKAATYVYTSTAFPMLTGTLVTVAGFIPVGLNNSAAGEFTFTLFVVIAVSLVVSWIVAVLFTPLLGVTILPKTMKSHHEKKGRFVAIFSWLLGLAMRWRWITIILTVGVFGLSIGGMGLVQQQFFPNSDRPELIIDWNLPHNSSIAETNRQMARFEKEMLAGNKDIDHWTTYVGQGAPRFILSFDVQTPDVSFGQTVIVTKGLDVRDKVRAELQDYLTKTFPGTDAFVKLLDIGPPVGKPVQYRISGPDIQKVRDVSQQFAGVVGTHPLLSNMVLDWNEPSRVVKVDVLQDKARQLGVSSEDIATALNGIVEGSTATQIRDDIYLVNVIGRARASERDSIQTLENLQLSTSNGKVVPLSAVANFRYELEQPTIWRRDRQPTITLKAAVIGSTQPATIVDQLKPKVEKFQKNLPVGYKVEVGGAVESSAEAQGPIAAVAPLMLFIMATILMIQLQSFSRLFLVFAVAPTALIGVVAALLLSNAPMGFVAILGVLALIGILIRNSVILVVQIEHLRAEGVAAWQAVIEATEHRMRPIMLTAAAATLALIPISREIFWGPMAYAMMGGIVVGTALTLLFLPALYVAWFRIPRDEAVKADVPAEA</sequence>
<feature type="transmembrane region" description="Helical" evidence="1">
    <location>
        <begin position="907"/>
        <end position="930"/>
    </location>
</feature>
<feature type="transmembrane region" description="Helical" evidence="1">
    <location>
        <begin position="856"/>
        <end position="875"/>
    </location>
</feature>
<feature type="transmembrane region" description="Helical" evidence="1">
    <location>
        <begin position="882"/>
        <end position="901"/>
    </location>
</feature>
<feature type="transmembrane region" description="Helical" evidence="1">
    <location>
        <begin position="522"/>
        <end position="542"/>
    </location>
</feature>
<dbReference type="InterPro" id="IPR001036">
    <property type="entry name" value="Acrflvin-R"/>
</dbReference>
<feature type="transmembrane region" description="Helical" evidence="1">
    <location>
        <begin position="461"/>
        <end position="492"/>
    </location>
</feature>
<dbReference type="Gene3D" id="3.30.70.1440">
    <property type="entry name" value="Multidrug efflux transporter AcrB pore domain"/>
    <property type="match status" value="1"/>
</dbReference>
<evidence type="ECO:0000313" key="2">
    <source>
        <dbReference type="EMBL" id="ACI58549.1"/>
    </source>
</evidence>
<dbReference type="Pfam" id="PF00873">
    <property type="entry name" value="ACR_tran"/>
    <property type="match status" value="1"/>
</dbReference>
<feature type="transmembrane region" description="Helical" evidence="1">
    <location>
        <begin position="344"/>
        <end position="377"/>
    </location>
</feature>
<keyword evidence="3" id="KW-1185">Reference proteome</keyword>
<keyword evidence="2" id="KW-0614">Plasmid</keyword>
<keyword evidence="1" id="KW-0812">Transmembrane</keyword>
<keyword evidence="1" id="KW-0472">Membrane</keyword>
<feature type="transmembrane region" description="Helical" evidence="1">
    <location>
        <begin position="16"/>
        <end position="35"/>
    </location>
</feature>
<dbReference type="InterPro" id="IPR027463">
    <property type="entry name" value="AcrB_DN_DC_subdom"/>
</dbReference>
<protein>
    <submittedName>
        <fullName evidence="2">Acriflavin resistance protein</fullName>
    </submittedName>
</protein>
<organism evidence="2 3">
    <name type="scientific">Rhizobium leguminosarum bv. trifolii (strain WSM2304)</name>
    <dbReference type="NCBI Taxonomy" id="395492"/>
    <lineage>
        <taxon>Bacteria</taxon>
        <taxon>Pseudomonadati</taxon>
        <taxon>Pseudomonadota</taxon>
        <taxon>Alphaproteobacteria</taxon>
        <taxon>Hyphomicrobiales</taxon>
        <taxon>Rhizobiaceae</taxon>
        <taxon>Rhizobium/Agrobacterium group</taxon>
        <taxon>Rhizobium</taxon>
    </lineage>
</organism>